<keyword evidence="2" id="KW-1185">Reference proteome</keyword>
<proteinExistence type="predicted"/>
<dbReference type="EMBL" id="JAWDGP010006339">
    <property type="protein sequence ID" value="KAK3742843.1"/>
    <property type="molecule type" value="Genomic_DNA"/>
</dbReference>
<comment type="caution">
    <text evidence="1">The sequence shown here is derived from an EMBL/GenBank/DDBJ whole genome shotgun (WGS) entry which is preliminary data.</text>
</comment>
<dbReference type="AlphaFoldDB" id="A0AAE0YES0"/>
<name>A0AAE0YES0_9GAST</name>
<evidence type="ECO:0000313" key="2">
    <source>
        <dbReference type="Proteomes" id="UP001283361"/>
    </source>
</evidence>
<organism evidence="1 2">
    <name type="scientific">Elysia crispata</name>
    <name type="common">lettuce slug</name>
    <dbReference type="NCBI Taxonomy" id="231223"/>
    <lineage>
        <taxon>Eukaryota</taxon>
        <taxon>Metazoa</taxon>
        <taxon>Spiralia</taxon>
        <taxon>Lophotrochozoa</taxon>
        <taxon>Mollusca</taxon>
        <taxon>Gastropoda</taxon>
        <taxon>Heterobranchia</taxon>
        <taxon>Euthyneura</taxon>
        <taxon>Panpulmonata</taxon>
        <taxon>Sacoglossa</taxon>
        <taxon>Placobranchoidea</taxon>
        <taxon>Plakobranchidae</taxon>
        <taxon>Elysia</taxon>
    </lineage>
</organism>
<gene>
    <name evidence="1" type="ORF">RRG08_064242</name>
</gene>
<sequence length="112" mass="12151">MLDSSSQLAEMSCLKPTKPILKTVRDNFFLLRRVVSKTSEIGWTCGRQLLVVLAVLAISCRLHALLPGRDAVHPLGDSPTATSGLGLGKAYFVVGALSFSETPSFHPSRLLW</sequence>
<protein>
    <submittedName>
        <fullName evidence="1">Uncharacterized protein</fullName>
    </submittedName>
</protein>
<evidence type="ECO:0000313" key="1">
    <source>
        <dbReference type="EMBL" id="KAK3742843.1"/>
    </source>
</evidence>
<reference evidence="1" key="1">
    <citation type="journal article" date="2023" name="G3 (Bethesda)">
        <title>A reference genome for the long-term kleptoplast-retaining sea slug Elysia crispata morphotype clarki.</title>
        <authorList>
            <person name="Eastman K.E."/>
            <person name="Pendleton A.L."/>
            <person name="Shaikh M.A."/>
            <person name="Suttiyut T."/>
            <person name="Ogas R."/>
            <person name="Tomko P."/>
            <person name="Gavelis G."/>
            <person name="Widhalm J.R."/>
            <person name="Wisecaver J.H."/>
        </authorList>
    </citation>
    <scope>NUCLEOTIDE SEQUENCE</scope>
    <source>
        <strain evidence="1">ECLA1</strain>
    </source>
</reference>
<accession>A0AAE0YES0</accession>
<dbReference type="Proteomes" id="UP001283361">
    <property type="component" value="Unassembled WGS sequence"/>
</dbReference>